<dbReference type="Pfam" id="PF05266">
    <property type="entry name" value="DUF724"/>
    <property type="match status" value="1"/>
</dbReference>
<gene>
    <name evidence="6" type="ORF">TIFTF001_010313</name>
</gene>
<dbReference type="InterPro" id="IPR014002">
    <property type="entry name" value="Agenet_dom_plant"/>
</dbReference>
<organism evidence="6 7">
    <name type="scientific">Ficus carica</name>
    <name type="common">Common fig</name>
    <dbReference type="NCBI Taxonomy" id="3494"/>
    <lineage>
        <taxon>Eukaryota</taxon>
        <taxon>Viridiplantae</taxon>
        <taxon>Streptophyta</taxon>
        <taxon>Embryophyta</taxon>
        <taxon>Tracheophyta</taxon>
        <taxon>Spermatophyta</taxon>
        <taxon>Magnoliopsida</taxon>
        <taxon>eudicotyledons</taxon>
        <taxon>Gunneridae</taxon>
        <taxon>Pentapetalae</taxon>
        <taxon>rosids</taxon>
        <taxon>fabids</taxon>
        <taxon>Rosales</taxon>
        <taxon>Moraceae</taxon>
        <taxon>Ficeae</taxon>
        <taxon>Ficus</taxon>
    </lineage>
</organism>
<feature type="coiled-coil region" evidence="3">
    <location>
        <begin position="693"/>
        <end position="782"/>
    </location>
</feature>
<dbReference type="PANTHER" id="PTHR31917">
    <property type="entry name" value="AGENET DOMAIN-CONTAINING PROTEIN-RELATED"/>
    <property type="match status" value="1"/>
</dbReference>
<accession>A0AA87ZW92</accession>
<feature type="region of interest" description="Disordered" evidence="4">
    <location>
        <begin position="316"/>
        <end position="356"/>
    </location>
</feature>
<keyword evidence="2" id="KW-0341">Growth regulation</keyword>
<dbReference type="InterPro" id="IPR008395">
    <property type="entry name" value="Agenet-like_dom"/>
</dbReference>
<feature type="region of interest" description="Disordered" evidence="4">
    <location>
        <begin position="553"/>
        <end position="579"/>
    </location>
</feature>
<evidence type="ECO:0000313" key="7">
    <source>
        <dbReference type="Proteomes" id="UP001187192"/>
    </source>
</evidence>
<evidence type="ECO:0000256" key="1">
    <source>
        <dbReference type="ARBA" id="ARBA00022448"/>
    </source>
</evidence>
<evidence type="ECO:0000313" key="6">
    <source>
        <dbReference type="EMBL" id="GMN41089.1"/>
    </source>
</evidence>
<name>A0AA87ZW92_FICCA</name>
<dbReference type="Proteomes" id="UP001187192">
    <property type="component" value="Unassembled WGS sequence"/>
</dbReference>
<keyword evidence="7" id="KW-1185">Reference proteome</keyword>
<dbReference type="InterPro" id="IPR007930">
    <property type="entry name" value="DUF724"/>
</dbReference>
<sequence>MEDQSTASSREQRRYSFLGKGSKVEVWSEEDDFKNAWFSAVILRPPLPPSSSGPSAGGKRTATAVVKYDHMLSADDGQPLVESVEPSFIRPVPPPDNQPDRPFELYEVVDAFYQDIWWTGFVVKVVSDTYTVAFKSPLDLQEFRRSDMRPHWDWVDSKWVRPDKEETTGLIYIPGTEVEVNLHDEVPCHAWFPAVVIGQVGSTSFLVKYKSPDSDGERDLEQDIVDLEQIRPHPPETEDKNFDVLEKVDVLRESCWWVGLITKLLEGRRYFVAFRYKKEMKFSHSKLRPHLDWIDGKWVTKSKGVQFTSDCQEHTRHTLRQSLGSTLDGTEKEKPCSGNKQDNKKESSPRVEKSPSVLTLHMEKENHNSDGDKPVEVIPKVKKTKQHELGEMENHAVVTGKKRGRPQKSHESSCCTLGDSGKDRGLSDKEENRKELSPRIEELPYCGSRNMEEENHSSSGDKPVEEIPNDKNTKQQEAGEVENQTILPTLWPRKRRRDGRSKSNSEYPQPSSTGTNDLFGGTLLRMADTTNSEELMEELELCEVVGDFEGVRGPHVENSCQPPIRGDTETSGEIKGNGEHPELLVANSQAIKEELNGAVGVVANCTTEKSEPPVKAEVTLTGNTVRTNAQNLPFVKSYPIWKLIESMEVFKKLPQNPNFQALMKSKEVKREGAAIGRMLNFVSLVEKVSRLQENDSREDFESIMEELDELEELGFDVKVVRGRVSELLRIKLMLESLIDESNEVEIEIRECSEEKTKIDGDVADIDKELKKLQEKQAMLMSERMDKDSKVIKSISKIHVVNDRILSTRKSFGSLVETPW</sequence>
<evidence type="ECO:0000256" key="2">
    <source>
        <dbReference type="ARBA" id="ARBA00022604"/>
    </source>
</evidence>
<protein>
    <recommendedName>
        <fullName evidence="5">Agenet domain-containing protein</fullName>
    </recommendedName>
</protein>
<feature type="domain" description="Agenet" evidence="5">
    <location>
        <begin position="101"/>
        <end position="156"/>
    </location>
</feature>
<proteinExistence type="predicted"/>
<dbReference type="Pfam" id="PF05641">
    <property type="entry name" value="Agenet"/>
    <property type="match status" value="2"/>
</dbReference>
<feature type="compositionally biased region" description="Basic and acidic residues" evidence="4">
    <location>
        <begin position="329"/>
        <end position="353"/>
    </location>
</feature>
<feature type="region of interest" description="Disordered" evidence="4">
    <location>
        <begin position="384"/>
        <end position="521"/>
    </location>
</feature>
<evidence type="ECO:0000256" key="4">
    <source>
        <dbReference type="SAM" id="MobiDB-lite"/>
    </source>
</evidence>
<feature type="domain" description="Agenet" evidence="5">
    <location>
        <begin position="240"/>
        <end position="295"/>
    </location>
</feature>
<keyword evidence="1" id="KW-0813">Transport</keyword>
<comment type="caution">
    <text evidence="6">The sequence shown here is derived from an EMBL/GenBank/DDBJ whole genome shotgun (WGS) entry which is preliminary data.</text>
</comment>
<feature type="compositionally biased region" description="Basic and acidic residues" evidence="4">
    <location>
        <begin position="462"/>
        <end position="474"/>
    </location>
</feature>
<dbReference type="PANTHER" id="PTHR31917:SF153">
    <property type="entry name" value="DUF724 DOMAIN-CONTAINING PROTEIN 3-RELATED"/>
    <property type="match status" value="1"/>
</dbReference>
<dbReference type="SMART" id="SM00743">
    <property type="entry name" value="Agenet"/>
    <property type="match status" value="4"/>
</dbReference>
<keyword evidence="3" id="KW-0175">Coiled coil</keyword>
<feature type="domain" description="Agenet" evidence="5">
    <location>
        <begin position="170"/>
        <end position="238"/>
    </location>
</feature>
<evidence type="ECO:0000256" key="3">
    <source>
        <dbReference type="SAM" id="Coils"/>
    </source>
</evidence>
<evidence type="ECO:0000259" key="5">
    <source>
        <dbReference type="SMART" id="SM00743"/>
    </source>
</evidence>
<feature type="domain" description="Agenet" evidence="5">
    <location>
        <begin position="16"/>
        <end position="97"/>
    </location>
</feature>
<dbReference type="AlphaFoldDB" id="A0AA87ZW92"/>
<dbReference type="CDD" id="cd20406">
    <property type="entry name" value="Tudor_Agenet_AtDUF_rpt2_4"/>
    <property type="match status" value="2"/>
</dbReference>
<feature type="compositionally biased region" description="Basic and acidic residues" evidence="4">
    <location>
        <begin position="420"/>
        <end position="442"/>
    </location>
</feature>
<dbReference type="EMBL" id="BTGU01000012">
    <property type="protein sequence ID" value="GMN41089.1"/>
    <property type="molecule type" value="Genomic_DNA"/>
</dbReference>
<dbReference type="CDD" id="cd20405">
    <property type="entry name" value="Tudor_Agenet_AtDUF_rpt1_3"/>
    <property type="match status" value="1"/>
</dbReference>
<reference evidence="6" key="1">
    <citation type="submission" date="2023-07" db="EMBL/GenBank/DDBJ databases">
        <title>draft genome sequence of fig (Ficus carica).</title>
        <authorList>
            <person name="Takahashi T."/>
            <person name="Nishimura K."/>
        </authorList>
    </citation>
    <scope>NUCLEOTIDE SEQUENCE</scope>
</reference>
<feature type="compositionally biased region" description="Polar residues" evidence="4">
    <location>
        <begin position="502"/>
        <end position="516"/>
    </location>
</feature>